<dbReference type="Proteomes" id="UP000243348">
    <property type="component" value="Nucleomorph 3"/>
</dbReference>
<sequence length="336" mass="41706">MPFFEKDMLNFSLDSFKLILEKFVELFSGRNFEKIYQPKLKALKYFNYPELHEESMVFIIQHRFIQEIVKISGTNDFSILDYRNPKLQKIKKIFSGIINFMKFKEQQLFRVKNFNNLLFFIKFSILQITSNLRLIKEKIFFLCDNFFDRFICFKGIKTKNKRKIKNFRLFILEFFLEKKKNTGSQTKNFDSILKILEKKKNTYFKKYIGLFKKQKFFEKLKFFENQNFFLIWFKIKKFNSYFYWFYLYRMNKFKKIQFFFYSILNFFLNVNAFFLQKIILNFIVLKKKHFFGDFRNIKNCYQKGKSLGGYKFIQRSKQKRIKFYFLYTLKRKRRSS</sequence>
<evidence type="ECO:0000256" key="2">
    <source>
        <dbReference type="ARBA" id="ARBA00005498"/>
    </source>
</evidence>
<evidence type="ECO:0000256" key="9">
    <source>
        <dbReference type="SAM" id="Phobius"/>
    </source>
</evidence>
<reference evidence="11 12" key="1">
    <citation type="journal article" date="2012" name="Genome Biol. Evol.">
        <title>Nucleomorph genome sequence of the cryptophyte alga Chroomonas mesostigmatica CCMP1168 reveals lineage-specific gene loss and genome complexity.</title>
        <authorList>
            <person name="Moore C.E."/>
            <person name="Curtis B."/>
            <person name="Mills T."/>
            <person name="Tanifuji G."/>
            <person name="Archibald J.M."/>
        </authorList>
    </citation>
    <scope>NUCLEOTIDE SEQUENCE [LARGE SCALE GENOMIC DNA]</scope>
    <source>
        <strain evidence="11 12">CCMP1168</strain>
    </source>
</reference>
<geneLocation type="nucleomorph" evidence="11"/>
<dbReference type="InterPro" id="IPR038275">
    <property type="entry name" value="Nuf2_N_sf"/>
</dbReference>
<evidence type="ECO:0000256" key="4">
    <source>
        <dbReference type="ARBA" id="ARBA00022618"/>
    </source>
</evidence>
<dbReference type="AlphaFoldDB" id="J7G2G6"/>
<keyword evidence="11" id="KW-0542">Nucleomorph</keyword>
<feature type="transmembrane region" description="Helical" evidence="9">
    <location>
        <begin position="258"/>
        <end position="285"/>
    </location>
</feature>
<keyword evidence="7" id="KW-0131">Cell cycle</keyword>
<name>J7G2G6_9CRYP</name>
<organism evidence="11 12">
    <name type="scientific">Chroomonas mesostigmatica CCMP1168</name>
    <dbReference type="NCBI Taxonomy" id="1195612"/>
    <lineage>
        <taxon>Eukaryota</taxon>
        <taxon>Cryptophyceae</taxon>
        <taxon>Pyrenomonadales</taxon>
        <taxon>Chroomonadaceae</taxon>
        <taxon>Chroomonas</taxon>
    </lineage>
</organism>
<evidence type="ECO:0000259" key="10">
    <source>
        <dbReference type="Pfam" id="PF03800"/>
    </source>
</evidence>
<evidence type="ECO:0000256" key="1">
    <source>
        <dbReference type="ARBA" id="ARBA00004584"/>
    </source>
</evidence>
<dbReference type="EMBL" id="CP003682">
    <property type="protein sequence ID" value="AFP65657.1"/>
    <property type="molecule type" value="Genomic_DNA"/>
</dbReference>
<comment type="subcellular location">
    <subcellularLocation>
        <location evidence="1">Chromosome</location>
        <location evidence="1">Centromere</location>
    </subcellularLocation>
</comment>
<keyword evidence="3" id="KW-0158">Chromosome</keyword>
<keyword evidence="4" id="KW-0132">Cell division</keyword>
<gene>
    <name evidence="11" type="ORF">CMESO_513</name>
</gene>
<dbReference type="GO" id="GO:0031262">
    <property type="term" value="C:Ndc80 complex"/>
    <property type="evidence" value="ECO:0007669"/>
    <property type="project" value="InterPro"/>
</dbReference>
<evidence type="ECO:0000256" key="8">
    <source>
        <dbReference type="ARBA" id="ARBA00023328"/>
    </source>
</evidence>
<keyword evidence="5" id="KW-0498">Mitosis</keyword>
<accession>J7G2G6</accession>
<evidence type="ECO:0000256" key="3">
    <source>
        <dbReference type="ARBA" id="ARBA00022454"/>
    </source>
</evidence>
<keyword evidence="8" id="KW-0137">Centromere</keyword>
<evidence type="ECO:0000313" key="12">
    <source>
        <dbReference type="Proteomes" id="UP000243348"/>
    </source>
</evidence>
<protein>
    <recommendedName>
        <fullName evidence="10">Kinetochore protein Nuf2 N-terminal domain-containing protein</fullName>
    </recommendedName>
</protein>
<dbReference type="Gene3D" id="1.10.418.60">
    <property type="entry name" value="Ncd80 complex, Nuf2 subunit"/>
    <property type="match status" value="1"/>
</dbReference>
<dbReference type="InterPro" id="IPR005549">
    <property type="entry name" value="Kinetochore_Nuf2_N"/>
</dbReference>
<evidence type="ECO:0000313" key="11">
    <source>
        <dbReference type="EMBL" id="AFP65657.1"/>
    </source>
</evidence>
<evidence type="ECO:0000256" key="6">
    <source>
        <dbReference type="ARBA" id="ARBA00023054"/>
    </source>
</evidence>
<evidence type="ECO:0000256" key="7">
    <source>
        <dbReference type="ARBA" id="ARBA00023306"/>
    </source>
</evidence>
<dbReference type="Pfam" id="PF03800">
    <property type="entry name" value="Nuf2"/>
    <property type="match status" value="1"/>
</dbReference>
<comment type="similarity">
    <text evidence="2">Belongs to the NUF2 family.</text>
</comment>
<keyword evidence="6" id="KW-0175">Coiled coil</keyword>
<proteinExistence type="inferred from homology"/>
<keyword evidence="9" id="KW-1133">Transmembrane helix</keyword>
<keyword evidence="9" id="KW-0472">Membrane</keyword>
<feature type="domain" description="Kinetochore protein Nuf2 N-terminal" evidence="10">
    <location>
        <begin position="5"/>
        <end position="112"/>
    </location>
</feature>
<dbReference type="GO" id="GO:0051301">
    <property type="term" value="P:cell division"/>
    <property type="evidence" value="ECO:0007669"/>
    <property type="project" value="UniProtKB-KW"/>
</dbReference>
<keyword evidence="9" id="KW-0812">Transmembrane</keyword>
<evidence type="ECO:0000256" key="5">
    <source>
        <dbReference type="ARBA" id="ARBA00022776"/>
    </source>
</evidence>